<evidence type="ECO:0000259" key="1">
    <source>
        <dbReference type="SMART" id="SM01321"/>
    </source>
</evidence>
<feature type="domain" description="Transposase IS200-like" evidence="1">
    <location>
        <begin position="19"/>
        <end position="163"/>
    </location>
</feature>
<dbReference type="GO" id="GO:0004803">
    <property type="term" value="F:transposase activity"/>
    <property type="evidence" value="ECO:0007669"/>
    <property type="project" value="InterPro"/>
</dbReference>
<proteinExistence type="predicted"/>
<dbReference type="Gene3D" id="3.30.70.1290">
    <property type="entry name" value="Transposase IS200-like"/>
    <property type="match status" value="1"/>
</dbReference>
<accession>A0A1F7IA00</accession>
<dbReference type="PANTHER" id="PTHR34322:SF2">
    <property type="entry name" value="TRANSPOSASE IS200-LIKE DOMAIN-CONTAINING PROTEIN"/>
    <property type="match status" value="1"/>
</dbReference>
<dbReference type="PANTHER" id="PTHR34322">
    <property type="entry name" value="TRANSPOSASE, Y1_TNP DOMAIN-CONTAINING"/>
    <property type="match status" value="1"/>
</dbReference>
<protein>
    <recommendedName>
        <fullName evidence="1">Transposase IS200-like domain-containing protein</fullName>
    </recommendedName>
</protein>
<evidence type="ECO:0000313" key="3">
    <source>
        <dbReference type="Proteomes" id="UP000177698"/>
    </source>
</evidence>
<dbReference type="GO" id="GO:0006313">
    <property type="term" value="P:DNA transposition"/>
    <property type="evidence" value="ECO:0007669"/>
    <property type="project" value="InterPro"/>
</dbReference>
<gene>
    <name evidence="2" type="ORF">A2954_01625</name>
</gene>
<dbReference type="SMART" id="SM01321">
    <property type="entry name" value="Y1_Tnp"/>
    <property type="match status" value="1"/>
</dbReference>
<dbReference type="GO" id="GO:0003677">
    <property type="term" value="F:DNA binding"/>
    <property type="evidence" value="ECO:0007669"/>
    <property type="project" value="InterPro"/>
</dbReference>
<comment type="caution">
    <text evidence="2">The sequence shown here is derived from an EMBL/GenBank/DDBJ whole genome shotgun (WGS) entry which is preliminary data.</text>
</comment>
<organism evidence="2 3">
    <name type="scientific">Candidatus Roizmanbacteria bacterium RIFCSPLOWO2_01_FULL_37_12</name>
    <dbReference type="NCBI Taxonomy" id="1802056"/>
    <lineage>
        <taxon>Bacteria</taxon>
        <taxon>Candidatus Roizmaniibacteriota</taxon>
    </lineage>
</organism>
<sequence length="236" mass="28641">MILFQDYHDFMPSRKDIFTNGSFYHIFNKTIDHRLIFENDKISKLFLNLLRYYRSTKSVIRYSHFNELQRETRIRIEKQLIIPAHFKIEILTFCLMPNHFHLLLKQKKAEGIIRYISDTINSLTRFFNILHERKGPIFLPQFRSRQIHTREELIHVSRYHHLNPFSAGIVKNLKDILSYPYFSFNEYSKAGLTNLCNTDYILKEFSFDKNKYQQFVFSNAEHQKMLQSVKYVKKWL</sequence>
<dbReference type="Proteomes" id="UP000177698">
    <property type="component" value="Unassembled WGS sequence"/>
</dbReference>
<dbReference type="AlphaFoldDB" id="A0A1F7IA00"/>
<dbReference type="InterPro" id="IPR036515">
    <property type="entry name" value="Transposase_17_sf"/>
</dbReference>
<dbReference type="EMBL" id="MGAG01000027">
    <property type="protein sequence ID" value="OGK40195.1"/>
    <property type="molecule type" value="Genomic_DNA"/>
</dbReference>
<dbReference type="SUPFAM" id="SSF143422">
    <property type="entry name" value="Transposase IS200-like"/>
    <property type="match status" value="1"/>
</dbReference>
<dbReference type="InterPro" id="IPR002686">
    <property type="entry name" value="Transposase_17"/>
</dbReference>
<name>A0A1F7IA00_9BACT</name>
<evidence type="ECO:0000313" key="2">
    <source>
        <dbReference type="EMBL" id="OGK40195.1"/>
    </source>
</evidence>
<dbReference type="STRING" id="1802056.A2954_01625"/>
<reference evidence="2 3" key="1">
    <citation type="journal article" date="2016" name="Nat. Commun.">
        <title>Thousands of microbial genomes shed light on interconnected biogeochemical processes in an aquifer system.</title>
        <authorList>
            <person name="Anantharaman K."/>
            <person name="Brown C.T."/>
            <person name="Hug L.A."/>
            <person name="Sharon I."/>
            <person name="Castelle C.J."/>
            <person name="Probst A.J."/>
            <person name="Thomas B.C."/>
            <person name="Singh A."/>
            <person name="Wilkins M.J."/>
            <person name="Karaoz U."/>
            <person name="Brodie E.L."/>
            <person name="Williams K.H."/>
            <person name="Hubbard S.S."/>
            <person name="Banfield J.F."/>
        </authorList>
    </citation>
    <scope>NUCLEOTIDE SEQUENCE [LARGE SCALE GENOMIC DNA]</scope>
</reference>